<dbReference type="OrthoDB" id="4062651at2759"/>
<dbReference type="PANTHER" id="PTHR24056:SF526">
    <property type="entry name" value="PROTEIN KINASE DOMAIN-CONTAINING PROTEIN"/>
    <property type="match status" value="1"/>
</dbReference>
<comment type="similarity">
    <text evidence="1">Belongs to the protein kinase superfamily. CMGC Ser/Thr protein kinase family. CDC2/CDKX subfamily.</text>
</comment>
<evidence type="ECO:0000256" key="5">
    <source>
        <dbReference type="ARBA" id="ARBA00022777"/>
    </source>
</evidence>
<organism evidence="10 11">
    <name type="scientific">Solanum commersonii</name>
    <name type="common">Commerson's wild potato</name>
    <name type="synonym">Commerson's nightshade</name>
    <dbReference type="NCBI Taxonomy" id="4109"/>
    <lineage>
        <taxon>Eukaryota</taxon>
        <taxon>Viridiplantae</taxon>
        <taxon>Streptophyta</taxon>
        <taxon>Embryophyta</taxon>
        <taxon>Tracheophyta</taxon>
        <taxon>Spermatophyta</taxon>
        <taxon>Magnoliopsida</taxon>
        <taxon>eudicotyledons</taxon>
        <taxon>Gunneridae</taxon>
        <taxon>Pentapetalae</taxon>
        <taxon>asterids</taxon>
        <taxon>lamiids</taxon>
        <taxon>Solanales</taxon>
        <taxon>Solanaceae</taxon>
        <taxon>Solanoideae</taxon>
        <taxon>Solaneae</taxon>
        <taxon>Solanum</taxon>
    </lineage>
</organism>
<feature type="compositionally biased region" description="Basic and acidic residues" evidence="8">
    <location>
        <begin position="1165"/>
        <end position="1182"/>
    </location>
</feature>
<name>A0A9J5Y253_SOLCO</name>
<feature type="compositionally biased region" description="Polar residues" evidence="8">
    <location>
        <begin position="1185"/>
        <end position="1197"/>
    </location>
</feature>
<keyword evidence="6 7" id="KW-0067">ATP-binding</keyword>
<dbReference type="GO" id="GO:0005524">
    <property type="term" value="F:ATP binding"/>
    <property type="evidence" value="ECO:0007669"/>
    <property type="project" value="UniProtKB-UniRule"/>
</dbReference>
<accession>A0A9J5Y253</accession>
<evidence type="ECO:0000256" key="4">
    <source>
        <dbReference type="ARBA" id="ARBA00022741"/>
    </source>
</evidence>
<dbReference type="SMART" id="SM00220">
    <property type="entry name" value="S_TKc"/>
    <property type="match status" value="2"/>
</dbReference>
<keyword evidence="11" id="KW-1185">Reference proteome</keyword>
<dbReference type="FunFam" id="1.10.510.10:FF:000624">
    <property type="entry name" value="Mitogen-activated protein kinase"/>
    <property type="match status" value="1"/>
</dbReference>
<feature type="binding site" evidence="7">
    <location>
        <position position="761"/>
    </location>
    <ligand>
        <name>ATP</name>
        <dbReference type="ChEBI" id="CHEBI:30616"/>
    </ligand>
</feature>
<dbReference type="FunFam" id="1.10.510.10:FF:000043">
    <property type="entry name" value="probable serine/threonine-protein kinase At1g54610"/>
    <property type="match status" value="1"/>
</dbReference>
<reference evidence="10 11" key="1">
    <citation type="submission" date="2020-09" db="EMBL/GenBank/DDBJ databases">
        <title>De no assembly of potato wild relative species, Solanum commersonii.</title>
        <authorList>
            <person name="Cho K."/>
        </authorList>
    </citation>
    <scope>NUCLEOTIDE SEQUENCE [LARGE SCALE GENOMIC DNA]</scope>
    <source>
        <strain evidence="10">LZ3.2</strain>
        <tissue evidence="10">Leaf</tissue>
    </source>
</reference>
<dbReference type="GO" id="GO:0032968">
    <property type="term" value="P:positive regulation of transcription elongation by RNA polymerase II"/>
    <property type="evidence" value="ECO:0007669"/>
    <property type="project" value="TreeGrafter"/>
</dbReference>
<dbReference type="InterPro" id="IPR008271">
    <property type="entry name" value="Ser/Thr_kinase_AS"/>
</dbReference>
<dbReference type="SUPFAM" id="SSF56112">
    <property type="entry name" value="Protein kinase-like (PK-like)"/>
    <property type="match status" value="2"/>
</dbReference>
<keyword evidence="4 7" id="KW-0547">Nucleotide-binding</keyword>
<feature type="binding site" evidence="7">
    <location>
        <position position="117"/>
    </location>
    <ligand>
        <name>ATP</name>
        <dbReference type="ChEBI" id="CHEBI:30616"/>
    </ligand>
</feature>
<keyword evidence="2" id="KW-0723">Serine/threonine-protein kinase</keyword>
<feature type="domain" description="Protein kinase" evidence="9">
    <location>
        <begin position="732"/>
        <end position="1017"/>
    </location>
</feature>
<dbReference type="PROSITE" id="PS50011">
    <property type="entry name" value="PROTEIN_KINASE_DOM"/>
    <property type="match status" value="2"/>
</dbReference>
<dbReference type="GO" id="GO:0008353">
    <property type="term" value="F:RNA polymerase II CTD heptapeptide repeat kinase activity"/>
    <property type="evidence" value="ECO:0007669"/>
    <property type="project" value="TreeGrafter"/>
</dbReference>
<dbReference type="Proteomes" id="UP000824120">
    <property type="component" value="Chromosome 7"/>
</dbReference>
<evidence type="ECO:0000313" key="11">
    <source>
        <dbReference type="Proteomes" id="UP000824120"/>
    </source>
</evidence>
<dbReference type="PROSITE" id="PS00108">
    <property type="entry name" value="PROTEIN_KINASE_ST"/>
    <property type="match status" value="2"/>
</dbReference>
<evidence type="ECO:0000256" key="1">
    <source>
        <dbReference type="ARBA" id="ARBA00006485"/>
    </source>
</evidence>
<gene>
    <name evidence="10" type="ORF">H5410_035525</name>
</gene>
<evidence type="ECO:0000256" key="2">
    <source>
        <dbReference type="ARBA" id="ARBA00022527"/>
    </source>
</evidence>
<proteinExistence type="inferred from homology"/>
<evidence type="ECO:0000256" key="6">
    <source>
        <dbReference type="ARBA" id="ARBA00022840"/>
    </source>
</evidence>
<dbReference type="GO" id="GO:0005634">
    <property type="term" value="C:nucleus"/>
    <property type="evidence" value="ECO:0007669"/>
    <property type="project" value="TreeGrafter"/>
</dbReference>
<protein>
    <recommendedName>
        <fullName evidence="9">Protein kinase domain-containing protein</fullName>
    </recommendedName>
</protein>
<dbReference type="GO" id="GO:0000307">
    <property type="term" value="C:cyclin-dependent protein kinase holoenzyme complex"/>
    <property type="evidence" value="ECO:0007669"/>
    <property type="project" value="TreeGrafter"/>
</dbReference>
<dbReference type="Gene3D" id="3.30.200.20">
    <property type="entry name" value="Phosphorylase Kinase, domain 1"/>
    <property type="match status" value="2"/>
</dbReference>
<comment type="caution">
    <text evidence="10">The sequence shown here is derived from an EMBL/GenBank/DDBJ whole genome shotgun (WGS) entry which is preliminary data.</text>
</comment>
<dbReference type="Pfam" id="PF00069">
    <property type="entry name" value="Pkinase"/>
    <property type="match status" value="2"/>
</dbReference>
<dbReference type="InterPro" id="IPR050108">
    <property type="entry name" value="CDK"/>
</dbReference>
<dbReference type="InterPro" id="IPR011009">
    <property type="entry name" value="Kinase-like_dom_sf"/>
</dbReference>
<dbReference type="PROSITE" id="PS00107">
    <property type="entry name" value="PROTEIN_KINASE_ATP"/>
    <property type="match status" value="2"/>
</dbReference>
<evidence type="ECO:0000256" key="3">
    <source>
        <dbReference type="ARBA" id="ARBA00022679"/>
    </source>
</evidence>
<keyword evidence="3" id="KW-0808">Transferase</keyword>
<dbReference type="InterPro" id="IPR017441">
    <property type="entry name" value="Protein_kinase_ATP_BS"/>
</dbReference>
<dbReference type="EMBL" id="JACXVP010000007">
    <property type="protein sequence ID" value="KAG5594293.1"/>
    <property type="molecule type" value="Genomic_DNA"/>
</dbReference>
<keyword evidence="5" id="KW-0418">Kinase</keyword>
<evidence type="ECO:0000256" key="8">
    <source>
        <dbReference type="SAM" id="MobiDB-lite"/>
    </source>
</evidence>
<sequence length="1303" mass="147024">MGSSHGKSSTIRDRSVEGTVSSDVVETFVAEEKEEILHTRRWKLNPRLSRGVPKGIEGELVVAGWPIWLVAAAGNALNGWIPRSVDTFNKIDKIGQGTYSNVYIARDCLLNKFVALKKVRFDNFDPESVKFMAREIIISRRLGDHPNVIKLEGLAISKMHYSLYLVFECMDYDVKAIQEHKGVKFSEPEIKCYMNQLLKGLDHCHSRGILHRDVKTSNLLVDKDGILKLADFGLSTFFDPEQSMPLTSKIVTLWYRPPELLLGSNSYGVGVDLWGVGCVLGELFTGKPIMPGKTEVDQLHKIFKLCGSPSDDFWKKCKLPNAKIFKPIEPYRRILYMTFHDLPAAAVGLMDTLLSLKAEYRGTAAHALQNEFFTTEPFACDTSSLPQYPPSKEIYAKKTVIKRRVRNYACDRSVRAIPAAEANAEIKSNIDRRQLLNLSKARNRLEKTNEYVSGGVLDEGTNSSECFQVSSRKEGSENYTQREITEELIHDDHDIKGKKKWSGPLLREHDNMILGKESTVKGNDHDSKGKTNLGPSTSTNDQISTLLPNKWTSMQSLPREHEARILKDAQLVMSDKKKMSEGEGNNSNKLIEQLFPPAESDGLDFLEDSQFFCPLPFTSKPIDVDQIIREHDRQIQESVERAKQQKKLAKAQYSTIFSFVRDKSVEGTEASDGVETFTAEEIFHTRRWKPRLSRGVPKGIEGELVVVGWPNWLVAVAGDALNGWLPRRADTFEFVDLIGKGAYSNAYKALDTVRNKVVVLKNVRLDNLDPESVMFMVREIIILRRLGDHPNVIKLEGVVTLKMSCSLYLVFDCMEYDLKGIQEQKGVKFSEPEIKCYMNQLLKGLNHCHSRGILHRDIKTSNLLVNKEGILKIADFGLSTFFDPEQSIPLTSNIVTLWYRPPELLLGFNHYGVGVDLWGVGCVLGELFTGKPIMPGKTEVEQLHKVFKLCGSPSDEFWQKSKLPNAKIFKPIEPYRRNLEATFHDVPAAAVRLLDTLLSIEAEYRGTAALALKSEFFTTEPFACDASSLPQCPPCREISTQFYAKKTEIMGRRDQKYVRNRIRAIQVDEANAPLERNMDRRRLLTLAKSRNKLDKKNEYVTGGVLNEGTNFSAFFQVSSRKEPIHDDHDSKGKKKWSGPLPAPSDKMQDLIREHAVMIHKAVTRARLEKESTAKGNDNDSKGKTNRSLDPSTSSNDQISTLLPAKWTNMQGLPNILQDAQCVMSEKEKMVEGEGNNSKVVKNQLIEQLLPPAESVGHDLLEDNQYFGPLPSALIPMDVDRILRAHDQQIQESVKRAKQHNKTS</sequence>
<feature type="region of interest" description="Disordered" evidence="8">
    <location>
        <begin position="518"/>
        <end position="541"/>
    </location>
</feature>
<evidence type="ECO:0000259" key="9">
    <source>
        <dbReference type="PROSITE" id="PS50011"/>
    </source>
</evidence>
<dbReference type="InterPro" id="IPR000719">
    <property type="entry name" value="Prot_kinase_dom"/>
</dbReference>
<dbReference type="PANTHER" id="PTHR24056">
    <property type="entry name" value="CELL DIVISION PROTEIN KINASE"/>
    <property type="match status" value="1"/>
</dbReference>
<feature type="compositionally biased region" description="Basic and acidic residues" evidence="8">
    <location>
        <begin position="518"/>
        <end position="529"/>
    </location>
</feature>
<evidence type="ECO:0000313" key="10">
    <source>
        <dbReference type="EMBL" id="KAG5594293.1"/>
    </source>
</evidence>
<evidence type="ECO:0000256" key="7">
    <source>
        <dbReference type="PROSITE-ProRule" id="PRU10141"/>
    </source>
</evidence>
<dbReference type="FunFam" id="3.30.200.20:FF:000021">
    <property type="entry name" value="probable serine/threonine-protein kinase At1g54610"/>
    <property type="match status" value="2"/>
</dbReference>
<feature type="domain" description="Protein kinase" evidence="9">
    <location>
        <begin position="88"/>
        <end position="373"/>
    </location>
</feature>
<feature type="region of interest" description="Disordered" evidence="8">
    <location>
        <begin position="1163"/>
        <end position="1197"/>
    </location>
</feature>
<dbReference type="Gene3D" id="1.10.510.10">
    <property type="entry name" value="Transferase(Phosphotransferase) domain 1"/>
    <property type="match status" value="2"/>
</dbReference>
<feature type="region of interest" description="Disordered" evidence="8">
    <location>
        <begin position="1122"/>
        <end position="1144"/>
    </location>
</feature>